<evidence type="ECO:0000313" key="4">
    <source>
        <dbReference type="Proteomes" id="UP000636888"/>
    </source>
</evidence>
<dbReference type="GO" id="GO:0003677">
    <property type="term" value="F:DNA binding"/>
    <property type="evidence" value="ECO:0007669"/>
    <property type="project" value="UniProtKB-UniRule"/>
</dbReference>
<dbReference type="InterPro" id="IPR007159">
    <property type="entry name" value="SpoVT-AbrB_dom"/>
</dbReference>
<evidence type="ECO:0000256" key="1">
    <source>
        <dbReference type="PROSITE-ProRule" id="PRU01076"/>
    </source>
</evidence>
<dbReference type="AlphaFoldDB" id="A0A8J7M259"/>
<evidence type="ECO:0000259" key="2">
    <source>
        <dbReference type="PROSITE" id="PS51740"/>
    </source>
</evidence>
<accession>A0A8J7M259</accession>
<sequence length="84" mass="9596">MKANIIRIGNSQGIRIPKVLLDQSQLGPEVELEVQEDRIIIRPLTRSREGWAEKFKLMAAQGDDALFDAPGGEQTDFDQDDWQW</sequence>
<keyword evidence="4" id="KW-1185">Reference proteome</keyword>
<feature type="domain" description="SpoVT-AbrB" evidence="2">
    <location>
        <begin position="3"/>
        <end position="46"/>
    </location>
</feature>
<reference evidence="3" key="1">
    <citation type="submission" date="2020-12" db="EMBL/GenBank/DDBJ databases">
        <title>Geomonas sp. Red875, isolated from river sediment.</title>
        <authorList>
            <person name="Xu Z."/>
            <person name="Zhang Z."/>
            <person name="Masuda Y."/>
            <person name="Itoh H."/>
            <person name="Senoo K."/>
        </authorList>
    </citation>
    <scope>NUCLEOTIDE SEQUENCE</scope>
    <source>
        <strain evidence="3">Red875</strain>
    </source>
</reference>
<dbReference type="Gene3D" id="2.10.260.10">
    <property type="match status" value="1"/>
</dbReference>
<organism evidence="3 4">
    <name type="scientific">Geomesophilobacter sediminis</name>
    <dbReference type="NCBI Taxonomy" id="2798584"/>
    <lineage>
        <taxon>Bacteria</taxon>
        <taxon>Pseudomonadati</taxon>
        <taxon>Thermodesulfobacteriota</taxon>
        <taxon>Desulfuromonadia</taxon>
        <taxon>Geobacterales</taxon>
        <taxon>Geobacteraceae</taxon>
        <taxon>Geomesophilobacter</taxon>
    </lineage>
</organism>
<proteinExistence type="predicted"/>
<comment type="caution">
    <text evidence="3">The sequence shown here is derived from an EMBL/GenBank/DDBJ whole genome shotgun (WGS) entry which is preliminary data.</text>
</comment>
<dbReference type="SMART" id="SM00966">
    <property type="entry name" value="SpoVT_AbrB"/>
    <property type="match status" value="1"/>
</dbReference>
<dbReference type="Pfam" id="PF04014">
    <property type="entry name" value="MazE_antitoxin"/>
    <property type="match status" value="1"/>
</dbReference>
<dbReference type="InterPro" id="IPR037914">
    <property type="entry name" value="SpoVT-AbrB_sf"/>
</dbReference>
<dbReference type="EMBL" id="JAEMHM010000021">
    <property type="protein sequence ID" value="MBJ6727198.1"/>
    <property type="molecule type" value="Genomic_DNA"/>
</dbReference>
<name>A0A8J7M259_9BACT</name>
<gene>
    <name evidence="3" type="ORF">JFN93_21010</name>
</gene>
<evidence type="ECO:0000313" key="3">
    <source>
        <dbReference type="EMBL" id="MBJ6727198.1"/>
    </source>
</evidence>
<protein>
    <submittedName>
        <fullName evidence="3">AbrB/MazE/SpoVT family DNA-binding domain-containing protein</fullName>
    </submittedName>
</protein>
<dbReference type="Proteomes" id="UP000636888">
    <property type="component" value="Unassembled WGS sequence"/>
</dbReference>
<dbReference type="SUPFAM" id="SSF89447">
    <property type="entry name" value="AbrB/MazE/MraZ-like"/>
    <property type="match status" value="1"/>
</dbReference>
<dbReference type="RefSeq" id="WP_199386113.1">
    <property type="nucleotide sequence ID" value="NZ_JAEMHM010000021.1"/>
</dbReference>
<dbReference type="PROSITE" id="PS51740">
    <property type="entry name" value="SPOVT_ABRB"/>
    <property type="match status" value="1"/>
</dbReference>
<keyword evidence="1 3" id="KW-0238">DNA-binding</keyword>